<comment type="caution">
    <text evidence="2">The sequence shown here is derived from an EMBL/GenBank/DDBJ whole genome shotgun (WGS) entry which is preliminary data.</text>
</comment>
<accession>A0A3D9N152</accession>
<dbReference type="OrthoDB" id="1439199at2"/>
<feature type="transmembrane region" description="Helical" evidence="1">
    <location>
        <begin position="5"/>
        <end position="23"/>
    </location>
</feature>
<feature type="transmembrane region" description="Helical" evidence="1">
    <location>
        <begin position="64"/>
        <end position="82"/>
    </location>
</feature>
<reference evidence="2 3" key="1">
    <citation type="submission" date="2018-07" db="EMBL/GenBank/DDBJ databases">
        <title>Genomic Encyclopedia of Type Strains, Phase III (KMG-III): the genomes of soil and plant-associated and newly described type strains.</title>
        <authorList>
            <person name="Whitman W."/>
        </authorList>
    </citation>
    <scope>NUCLEOTIDE SEQUENCE [LARGE SCALE GENOMIC DNA]</scope>
    <source>
        <strain evidence="2 3">CECT 7948</strain>
    </source>
</reference>
<dbReference type="Proteomes" id="UP000256919">
    <property type="component" value="Unassembled WGS sequence"/>
</dbReference>
<organism evidence="2 3">
    <name type="scientific">Winogradskyella pacifica</name>
    <dbReference type="NCBI Taxonomy" id="664642"/>
    <lineage>
        <taxon>Bacteria</taxon>
        <taxon>Pseudomonadati</taxon>
        <taxon>Bacteroidota</taxon>
        <taxon>Flavobacteriia</taxon>
        <taxon>Flavobacteriales</taxon>
        <taxon>Flavobacteriaceae</taxon>
        <taxon>Winogradskyella</taxon>
    </lineage>
</organism>
<keyword evidence="1" id="KW-1133">Transmembrane helix</keyword>
<evidence type="ECO:0008006" key="4">
    <source>
        <dbReference type="Google" id="ProtNLM"/>
    </source>
</evidence>
<name>A0A3D9N152_9FLAO</name>
<sequence>MRRLLLVLGIIIISLEIVLYTYWYKVLEFMEFFVALGLCHLANSAIILGLLTELLPKDKRKLKHNIVLGVAMTFFLILFFNASRVRNRIDKDGILTHGIIIKKKYGAKTSPYVITKFNYKGTNYKSTLTIPDSTTFEKINLGDSVVIKFVKEYPKMMNRTVSLLN</sequence>
<gene>
    <name evidence="2" type="ORF">DFQ09_10245</name>
</gene>
<feature type="transmembrane region" description="Helical" evidence="1">
    <location>
        <begin position="29"/>
        <end position="52"/>
    </location>
</feature>
<keyword evidence="3" id="KW-1185">Reference proteome</keyword>
<evidence type="ECO:0000313" key="3">
    <source>
        <dbReference type="Proteomes" id="UP000256919"/>
    </source>
</evidence>
<dbReference type="RefSeq" id="WP_115808460.1">
    <property type="nucleotide sequence ID" value="NZ_QREI01000002.1"/>
</dbReference>
<dbReference type="EMBL" id="QREI01000002">
    <property type="protein sequence ID" value="REE25456.1"/>
    <property type="molecule type" value="Genomic_DNA"/>
</dbReference>
<keyword evidence="1" id="KW-0812">Transmembrane</keyword>
<proteinExistence type="predicted"/>
<evidence type="ECO:0000256" key="1">
    <source>
        <dbReference type="SAM" id="Phobius"/>
    </source>
</evidence>
<protein>
    <recommendedName>
        <fullName evidence="4">DUF3592 domain-containing protein</fullName>
    </recommendedName>
</protein>
<dbReference type="AlphaFoldDB" id="A0A3D9N152"/>
<keyword evidence="1" id="KW-0472">Membrane</keyword>
<evidence type="ECO:0000313" key="2">
    <source>
        <dbReference type="EMBL" id="REE25456.1"/>
    </source>
</evidence>